<dbReference type="InterPro" id="IPR010982">
    <property type="entry name" value="Lambda_DNA-bd_dom_sf"/>
</dbReference>
<sequence length="109" mass="11718">MTNALTDIQTIKGPDGTPAYVVVPYAEFMQRFAGADGLIPHEVVSATVDGASPMKAWREHLRLTQAEVAARMGISQAAYAQTEAAKHPRKTTLARVAAALHIASEQLDF</sequence>
<dbReference type="Pfam" id="PF01381">
    <property type="entry name" value="HTH_3"/>
    <property type="match status" value="1"/>
</dbReference>
<accession>A0ABV4ASA3</accession>
<name>A0ABV4ASA3_9GAMM</name>
<dbReference type="Proteomes" id="UP001562159">
    <property type="component" value="Unassembled WGS sequence"/>
</dbReference>
<gene>
    <name evidence="2" type="ORF">AB7878_12695</name>
</gene>
<proteinExistence type="predicted"/>
<dbReference type="SMART" id="SM00530">
    <property type="entry name" value="HTH_XRE"/>
    <property type="match status" value="1"/>
</dbReference>
<comment type="caution">
    <text evidence="2">The sequence shown here is derived from an EMBL/GenBank/DDBJ whole genome shotgun (WGS) entry which is preliminary data.</text>
</comment>
<dbReference type="PROSITE" id="PS50943">
    <property type="entry name" value="HTH_CROC1"/>
    <property type="match status" value="1"/>
</dbReference>
<organism evidence="2 3">
    <name type="scientific">Rhodanobacter humi</name>
    <dbReference type="NCBI Taxonomy" id="1888173"/>
    <lineage>
        <taxon>Bacteria</taxon>
        <taxon>Pseudomonadati</taxon>
        <taxon>Pseudomonadota</taxon>
        <taxon>Gammaproteobacteria</taxon>
        <taxon>Lysobacterales</taxon>
        <taxon>Rhodanobacteraceae</taxon>
        <taxon>Rhodanobacter</taxon>
    </lineage>
</organism>
<protein>
    <submittedName>
        <fullName evidence="2">Helix-turn-helix domain-containing protein</fullName>
    </submittedName>
</protein>
<keyword evidence="3" id="KW-1185">Reference proteome</keyword>
<dbReference type="SUPFAM" id="SSF47413">
    <property type="entry name" value="lambda repressor-like DNA-binding domains"/>
    <property type="match status" value="1"/>
</dbReference>
<dbReference type="EMBL" id="JBGBPY010000001">
    <property type="protein sequence ID" value="MEY2183277.1"/>
    <property type="molecule type" value="Genomic_DNA"/>
</dbReference>
<dbReference type="InterPro" id="IPR001387">
    <property type="entry name" value="Cro/C1-type_HTH"/>
</dbReference>
<dbReference type="CDD" id="cd00093">
    <property type="entry name" value="HTH_XRE"/>
    <property type="match status" value="1"/>
</dbReference>
<evidence type="ECO:0000313" key="2">
    <source>
        <dbReference type="EMBL" id="MEY2183277.1"/>
    </source>
</evidence>
<dbReference type="Gene3D" id="1.10.260.40">
    <property type="entry name" value="lambda repressor-like DNA-binding domains"/>
    <property type="match status" value="1"/>
</dbReference>
<reference evidence="2 3" key="1">
    <citation type="submission" date="2024-07" db="EMBL/GenBank/DDBJ databases">
        <title>Molecular mechanisms and environmental adaptations of flagellar loss and biofilm growth of Rhodanobacter under environmental stress.</title>
        <authorList>
            <person name="Chen M."/>
        </authorList>
    </citation>
    <scope>NUCLEOTIDE SEQUENCE [LARGE SCALE GENOMIC DNA]</scope>
    <source>
        <strain evidence="2 3">RS22</strain>
    </source>
</reference>
<evidence type="ECO:0000313" key="3">
    <source>
        <dbReference type="Proteomes" id="UP001562159"/>
    </source>
</evidence>
<feature type="domain" description="HTH cro/C1-type" evidence="1">
    <location>
        <begin position="54"/>
        <end position="107"/>
    </location>
</feature>
<evidence type="ECO:0000259" key="1">
    <source>
        <dbReference type="PROSITE" id="PS50943"/>
    </source>
</evidence>